<dbReference type="AlphaFoldDB" id="N1PH57"/>
<gene>
    <name evidence="1" type="ORF">DOTSEDRAFT_47149</name>
</gene>
<dbReference type="OrthoDB" id="287393at2759"/>
<evidence type="ECO:0000313" key="2">
    <source>
        <dbReference type="Proteomes" id="UP000016933"/>
    </source>
</evidence>
<proteinExistence type="predicted"/>
<accession>N1PH57</accession>
<reference evidence="1 2" key="2">
    <citation type="journal article" date="2012" name="PLoS Pathog.">
        <title>Diverse lifestyles and strategies of plant pathogenesis encoded in the genomes of eighteen Dothideomycetes fungi.</title>
        <authorList>
            <person name="Ohm R.A."/>
            <person name="Feau N."/>
            <person name="Henrissat B."/>
            <person name="Schoch C.L."/>
            <person name="Horwitz B.A."/>
            <person name="Barry K.W."/>
            <person name="Condon B.J."/>
            <person name="Copeland A.C."/>
            <person name="Dhillon B."/>
            <person name="Glaser F."/>
            <person name="Hesse C.N."/>
            <person name="Kosti I."/>
            <person name="LaButti K."/>
            <person name="Lindquist E.A."/>
            <person name="Lucas S."/>
            <person name="Salamov A.A."/>
            <person name="Bradshaw R.E."/>
            <person name="Ciuffetti L."/>
            <person name="Hamelin R.C."/>
            <person name="Kema G.H.J."/>
            <person name="Lawrence C."/>
            <person name="Scott J.A."/>
            <person name="Spatafora J.W."/>
            <person name="Turgeon B.G."/>
            <person name="de Wit P.J.G.M."/>
            <person name="Zhong S."/>
            <person name="Goodwin S.B."/>
            <person name="Grigoriev I.V."/>
        </authorList>
    </citation>
    <scope>NUCLEOTIDE SEQUENCE [LARGE SCALE GENOMIC DNA]</scope>
    <source>
        <strain evidence="2">NZE10 / CBS 128990</strain>
    </source>
</reference>
<organism evidence="1 2">
    <name type="scientific">Dothistroma septosporum (strain NZE10 / CBS 128990)</name>
    <name type="common">Red band needle blight fungus</name>
    <name type="synonym">Mycosphaerella pini</name>
    <dbReference type="NCBI Taxonomy" id="675120"/>
    <lineage>
        <taxon>Eukaryota</taxon>
        <taxon>Fungi</taxon>
        <taxon>Dikarya</taxon>
        <taxon>Ascomycota</taxon>
        <taxon>Pezizomycotina</taxon>
        <taxon>Dothideomycetes</taxon>
        <taxon>Dothideomycetidae</taxon>
        <taxon>Mycosphaerellales</taxon>
        <taxon>Mycosphaerellaceae</taxon>
        <taxon>Dothistroma</taxon>
    </lineage>
</organism>
<keyword evidence="2" id="KW-1185">Reference proteome</keyword>
<name>N1PH57_DOTSN</name>
<protein>
    <submittedName>
        <fullName evidence="1">Uncharacterized protein</fullName>
    </submittedName>
</protein>
<evidence type="ECO:0000313" key="1">
    <source>
        <dbReference type="EMBL" id="EME40885.1"/>
    </source>
</evidence>
<reference evidence="2" key="1">
    <citation type="journal article" date="2012" name="PLoS Genet.">
        <title>The genomes of the fungal plant pathogens Cladosporium fulvum and Dothistroma septosporum reveal adaptation to different hosts and lifestyles but also signatures of common ancestry.</title>
        <authorList>
            <person name="de Wit P.J.G.M."/>
            <person name="van der Burgt A."/>
            <person name="Oekmen B."/>
            <person name="Stergiopoulos I."/>
            <person name="Abd-Elsalam K.A."/>
            <person name="Aerts A.L."/>
            <person name="Bahkali A.H."/>
            <person name="Beenen H.G."/>
            <person name="Chettri P."/>
            <person name="Cox M.P."/>
            <person name="Datema E."/>
            <person name="de Vries R.P."/>
            <person name="Dhillon B."/>
            <person name="Ganley A.R."/>
            <person name="Griffiths S.A."/>
            <person name="Guo Y."/>
            <person name="Hamelin R.C."/>
            <person name="Henrissat B."/>
            <person name="Kabir M.S."/>
            <person name="Jashni M.K."/>
            <person name="Kema G."/>
            <person name="Klaubauf S."/>
            <person name="Lapidus A."/>
            <person name="Levasseur A."/>
            <person name="Lindquist E."/>
            <person name="Mehrabi R."/>
            <person name="Ohm R.A."/>
            <person name="Owen T.J."/>
            <person name="Salamov A."/>
            <person name="Schwelm A."/>
            <person name="Schijlen E."/>
            <person name="Sun H."/>
            <person name="van den Burg H.A."/>
            <person name="van Ham R.C.H.J."/>
            <person name="Zhang S."/>
            <person name="Goodwin S.B."/>
            <person name="Grigoriev I.V."/>
            <person name="Collemare J."/>
            <person name="Bradshaw R.E."/>
        </authorList>
    </citation>
    <scope>NUCLEOTIDE SEQUENCE [LARGE SCALE GENOMIC DNA]</scope>
    <source>
        <strain evidence="2">NZE10 / CBS 128990</strain>
    </source>
</reference>
<dbReference type="HOGENOM" id="CLU_2996485_0_0_1"/>
<dbReference type="Proteomes" id="UP000016933">
    <property type="component" value="Unassembled WGS sequence"/>
</dbReference>
<dbReference type="EMBL" id="KB446543">
    <property type="protein sequence ID" value="EME40885.1"/>
    <property type="molecule type" value="Genomic_DNA"/>
</dbReference>
<sequence length="57" mass="6304">MSDIGNPFLNGSETGSYRMKCLSVGGDETRYSHFKRERNVTAWSMLPGIVSESGPHL</sequence>